<protein>
    <submittedName>
        <fullName evidence="1">Uncharacterized protein</fullName>
    </submittedName>
</protein>
<name>A0ABT4BAL6_9ACTN</name>
<dbReference type="Proteomes" id="UP001151002">
    <property type="component" value="Unassembled WGS sequence"/>
</dbReference>
<organism evidence="1 2">
    <name type="scientific">Paractinoplanes pyxinae</name>
    <dbReference type="NCBI Taxonomy" id="2997416"/>
    <lineage>
        <taxon>Bacteria</taxon>
        <taxon>Bacillati</taxon>
        <taxon>Actinomycetota</taxon>
        <taxon>Actinomycetes</taxon>
        <taxon>Micromonosporales</taxon>
        <taxon>Micromonosporaceae</taxon>
        <taxon>Paractinoplanes</taxon>
    </lineage>
</organism>
<evidence type="ECO:0000313" key="2">
    <source>
        <dbReference type="Proteomes" id="UP001151002"/>
    </source>
</evidence>
<proteinExistence type="predicted"/>
<dbReference type="RefSeq" id="WP_267568049.1">
    <property type="nucleotide sequence ID" value="NZ_JAPNTZ010000015.1"/>
</dbReference>
<evidence type="ECO:0000313" key="1">
    <source>
        <dbReference type="EMBL" id="MCY1143531.1"/>
    </source>
</evidence>
<dbReference type="EMBL" id="JAPNTZ010000015">
    <property type="protein sequence ID" value="MCY1143531.1"/>
    <property type="molecule type" value="Genomic_DNA"/>
</dbReference>
<sequence>MLVDDARVSFDDARTLLEVARVPPVVERVLVDDARVSFDDARMLLEVARVPLEVVIA</sequence>
<keyword evidence="2" id="KW-1185">Reference proteome</keyword>
<accession>A0ABT4BAL6</accession>
<comment type="caution">
    <text evidence="1">The sequence shown here is derived from an EMBL/GenBank/DDBJ whole genome shotgun (WGS) entry which is preliminary data.</text>
</comment>
<reference evidence="1" key="1">
    <citation type="submission" date="2022-11" db="EMBL/GenBank/DDBJ databases">
        <authorList>
            <person name="Somphong A."/>
            <person name="Phongsopitanun W."/>
        </authorList>
    </citation>
    <scope>NUCLEOTIDE SEQUENCE</scope>
    <source>
        <strain evidence="1">Pm04-4</strain>
    </source>
</reference>
<gene>
    <name evidence="1" type="ORF">OWR29_36495</name>
</gene>